<evidence type="ECO:0000313" key="3">
    <source>
        <dbReference type="Proteomes" id="UP001529510"/>
    </source>
</evidence>
<name>A0ABD0PV33_CIRMR</name>
<gene>
    <name evidence="2" type="ORF">M9458_026764</name>
</gene>
<dbReference type="Pfam" id="PF15936">
    <property type="entry name" value="DUF4749"/>
    <property type="match status" value="1"/>
</dbReference>
<sequence>NLPVKDRVIDSASPVYQAVIPSETNELGPADWAKRAAQLQSKSFRVLAHITGTEY</sequence>
<feature type="domain" description="PDZ and LIM" evidence="1">
    <location>
        <begin position="4"/>
        <end position="54"/>
    </location>
</feature>
<dbReference type="InterPro" id="IPR031847">
    <property type="entry name" value="PDLI1-4/Zasp-like_mid"/>
</dbReference>
<accession>A0ABD0PV33</accession>
<evidence type="ECO:0000259" key="1">
    <source>
        <dbReference type="Pfam" id="PF15936"/>
    </source>
</evidence>
<reference evidence="2 3" key="1">
    <citation type="submission" date="2024-05" db="EMBL/GenBank/DDBJ databases">
        <title>Genome sequencing and assembly of Indian major carp, Cirrhinus mrigala (Hamilton, 1822).</title>
        <authorList>
            <person name="Mohindra V."/>
            <person name="Chowdhury L.M."/>
            <person name="Lal K."/>
            <person name="Jena J.K."/>
        </authorList>
    </citation>
    <scope>NUCLEOTIDE SEQUENCE [LARGE SCALE GENOMIC DNA]</scope>
    <source>
        <strain evidence="2">CM1030</strain>
        <tissue evidence="2">Blood</tissue>
    </source>
</reference>
<feature type="non-terminal residue" evidence="2">
    <location>
        <position position="55"/>
    </location>
</feature>
<keyword evidence="3" id="KW-1185">Reference proteome</keyword>
<proteinExistence type="predicted"/>
<evidence type="ECO:0000313" key="2">
    <source>
        <dbReference type="EMBL" id="KAL0177870.1"/>
    </source>
</evidence>
<protein>
    <recommendedName>
        <fullName evidence="1">PDZ and LIM domain-containing protein</fullName>
    </recommendedName>
</protein>
<dbReference type="AlphaFoldDB" id="A0ABD0PV33"/>
<dbReference type="Proteomes" id="UP001529510">
    <property type="component" value="Unassembled WGS sequence"/>
</dbReference>
<feature type="non-terminal residue" evidence="2">
    <location>
        <position position="1"/>
    </location>
</feature>
<comment type="caution">
    <text evidence="2">The sequence shown here is derived from an EMBL/GenBank/DDBJ whole genome shotgun (WGS) entry which is preliminary data.</text>
</comment>
<organism evidence="2 3">
    <name type="scientific">Cirrhinus mrigala</name>
    <name type="common">Mrigala</name>
    <dbReference type="NCBI Taxonomy" id="683832"/>
    <lineage>
        <taxon>Eukaryota</taxon>
        <taxon>Metazoa</taxon>
        <taxon>Chordata</taxon>
        <taxon>Craniata</taxon>
        <taxon>Vertebrata</taxon>
        <taxon>Euteleostomi</taxon>
        <taxon>Actinopterygii</taxon>
        <taxon>Neopterygii</taxon>
        <taxon>Teleostei</taxon>
        <taxon>Ostariophysi</taxon>
        <taxon>Cypriniformes</taxon>
        <taxon>Cyprinidae</taxon>
        <taxon>Labeoninae</taxon>
        <taxon>Labeonini</taxon>
        <taxon>Cirrhinus</taxon>
    </lineage>
</organism>
<dbReference type="EMBL" id="JAMKFB020000013">
    <property type="protein sequence ID" value="KAL0177870.1"/>
    <property type="molecule type" value="Genomic_DNA"/>
</dbReference>